<proteinExistence type="predicted"/>
<name>A0A8S5MKY3_9CAUD</name>
<sequence>MPVWGIPYIIHKFWRIYKRNVILLGKKENIL</sequence>
<accession>A0A8S5MKY3</accession>
<organism evidence="1">
    <name type="scientific">Siphoviridae sp. ctXZx16</name>
    <dbReference type="NCBI Taxonomy" id="2826371"/>
    <lineage>
        <taxon>Viruses</taxon>
        <taxon>Duplodnaviria</taxon>
        <taxon>Heunggongvirae</taxon>
        <taxon>Uroviricota</taxon>
        <taxon>Caudoviricetes</taxon>
    </lineage>
</organism>
<protein>
    <submittedName>
        <fullName evidence="1">Uncharacterized protein</fullName>
    </submittedName>
</protein>
<dbReference type="EMBL" id="BK014925">
    <property type="protein sequence ID" value="DAD82878.1"/>
    <property type="molecule type" value="Genomic_DNA"/>
</dbReference>
<reference evidence="1" key="1">
    <citation type="journal article" date="2021" name="Proc. Natl. Acad. Sci. U.S.A.">
        <title>A Catalog of Tens of Thousands of Viruses from Human Metagenomes Reveals Hidden Associations with Chronic Diseases.</title>
        <authorList>
            <person name="Tisza M.J."/>
            <person name="Buck C.B."/>
        </authorList>
    </citation>
    <scope>NUCLEOTIDE SEQUENCE</scope>
    <source>
        <strain evidence="1">CtXZx16</strain>
    </source>
</reference>
<evidence type="ECO:0000313" key="1">
    <source>
        <dbReference type="EMBL" id="DAD82878.1"/>
    </source>
</evidence>